<evidence type="ECO:0000313" key="4">
    <source>
        <dbReference type="Proteomes" id="UP001155483"/>
    </source>
</evidence>
<gene>
    <name evidence="3" type="ORF">OCK74_18320</name>
</gene>
<dbReference type="Gene3D" id="3.40.30.10">
    <property type="entry name" value="Glutaredoxin"/>
    <property type="match status" value="1"/>
</dbReference>
<reference evidence="3" key="1">
    <citation type="submission" date="2022-09" db="EMBL/GenBank/DDBJ databases">
        <authorList>
            <person name="Yuan C."/>
            <person name="Ke Z."/>
        </authorList>
    </citation>
    <scope>NUCLEOTIDE SEQUENCE</scope>
    <source>
        <strain evidence="3">LB-8</strain>
    </source>
</reference>
<evidence type="ECO:0000256" key="1">
    <source>
        <dbReference type="SAM" id="SignalP"/>
    </source>
</evidence>
<accession>A0A9X2XXE7</accession>
<dbReference type="SUPFAM" id="SSF52833">
    <property type="entry name" value="Thioredoxin-like"/>
    <property type="match status" value="1"/>
</dbReference>
<organism evidence="3 4">
    <name type="scientific">Paraflavisolibacter caeni</name>
    <dbReference type="NCBI Taxonomy" id="2982496"/>
    <lineage>
        <taxon>Bacteria</taxon>
        <taxon>Pseudomonadati</taxon>
        <taxon>Bacteroidota</taxon>
        <taxon>Chitinophagia</taxon>
        <taxon>Chitinophagales</taxon>
        <taxon>Chitinophagaceae</taxon>
        <taxon>Paraflavisolibacter</taxon>
    </lineage>
</organism>
<feature type="chain" id="PRO_5040762383" evidence="1">
    <location>
        <begin position="23"/>
        <end position="172"/>
    </location>
</feature>
<dbReference type="Proteomes" id="UP001155483">
    <property type="component" value="Unassembled WGS sequence"/>
</dbReference>
<dbReference type="InterPro" id="IPR013766">
    <property type="entry name" value="Thioredoxin_domain"/>
</dbReference>
<evidence type="ECO:0000313" key="3">
    <source>
        <dbReference type="EMBL" id="MCU7551081.1"/>
    </source>
</evidence>
<evidence type="ECO:0000259" key="2">
    <source>
        <dbReference type="Pfam" id="PF00085"/>
    </source>
</evidence>
<comment type="caution">
    <text evidence="3">The sequence shown here is derived from an EMBL/GenBank/DDBJ whole genome shotgun (WGS) entry which is preliminary data.</text>
</comment>
<dbReference type="AlphaFoldDB" id="A0A9X2XXE7"/>
<keyword evidence="4" id="KW-1185">Reference proteome</keyword>
<feature type="signal peptide" evidence="1">
    <location>
        <begin position="1"/>
        <end position="22"/>
    </location>
</feature>
<reference evidence="3" key="2">
    <citation type="submission" date="2023-04" db="EMBL/GenBank/DDBJ databases">
        <title>Paracnuella aquatica gen. nov., sp. nov., a member of the family Chitinophagaceae isolated from a hot spring.</title>
        <authorList>
            <person name="Wang C."/>
        </authorList>
    </citation>
    <scope>NUCLEOTIDE SEQUENCE</scope>
    <source>
        <strain evidence="3">LB-8</strain>
    </source>
</reference>
<name>A0A9X2XXE7_9BACT</name>
<sequence>MRTMTKLLSVLFSLLLIQTSFAQNAEISRDGSGNKVVKGFISRDEITKDTAFKWFADNQKGYTPYAPALQAIKAIKDSINIIAFGGTWCDDTKFVLPRFYALTDAAGLSADRITFIGVDHSKKTLYHLSEAFNITNVPTLIVMKGGKEIGRVVEYGKTGMFEKDLGEILGKR</sequence>
<dbReference type="Pfam" id="PF00085">
    <property type="entry name" value="Thioredoxin"/>
    <property type="match status" value="1"/>
</dbReference>
<protein>
    <submittedName>
        <fullName evidence="3">Thioredoxin family protein</fullName>
    </submittedName>
</protein>
<dbReference type="InterPro" id="IPR036249">
    <property type="entry name" value="Thioredoxin-like_sf"/>
</dbReference>
<proteinExistence type="predicted"/>
<feature type="domain" description="Thioredoxin" evidence="2">
    <location>
        <begin position="76"/>
        <end position="155"/>
    </location>
</feature>
<dbReference type="RefSeq" id="WP_279298520.1">
    <property type="nucleotide sequence ID" value="NZ_JAOTIF010000017.1"/>
</dbReference>
<keyword evidence="1" id="KW-0732">Signal</keyword>
<dbReference type="EMBL" id="JAOTIF010000017">
    <property type="protein sequence ID" value="MCU7551081.1"/>
    <property type="molecule type" value="Genomic_DNA"/>
</dbReference>
<dbReference type="CDD" id="cd02947">
    <property type="entry name" value="TRX_family"/>
    <property type="match status" value="1"/>
</dbReference>